<organism evidence="2 3">
    <name type="scientific">Scleroderma citrinum Foug A</name>
    <dbReference type="NCBI Taxonomy" id="1036808"/>
    <lineage>
        <taxon>Eukaryota</taxon>
        <taxon>Fungi</taxon>
        <taxon>Dikarya</taxon>
        <taxon>Basidiomycota</taxon>
        <taxon>Agaricomycotina</taxon>
        <taxon>Agaricomycetes</taxon>
        <taxon>Agaricomycetidae</taxon>
        <taxon>Boletales</taxon>
        <taxon>Sclerodermatineae</taxon>
        <taxon>Sclerodermataceae</taxon>
        <taxon>Scleroderma</taxon>
    </lineage>
</organism>
<feature type="compositionally biased region" description="Polar residues" evidence="1">
    <location>
        <begin position="16"/>
        <end position="37"/>
    </location>
</feature>
<evidence type="ECO:0000256" key="1">
    <source>
        <dbReference type="SAM" id="MobiDB-lite"/>
    </source>
</evidence>
<evidence type="ECO:0000313" key="3">
    <source>
        <dbReference type="Proteomes" id="UP000053989"/>
    </source>
</evidence>
<dbReference type="HOGENOM" id="CLU_2887112_0_0_1"/>
<proteinExistence type="predicted"/>
<reference evidence="2 3" key="1">
    <citation type="submission" date="2014-04" db="EMBL/GenBank/DDBJ databases">
        <authorList>
            <consortium name="DOE Joint Genome Institute"/>
            <person name="Kuo A."/>
            <person name="Kohler A."/>
            <person name="Nagy L.G."/>
            <person name="Floudas D."/>
            <person name="Copeland A."/>
            <person name="Barry K.W."/>
            <person name="Cichocki N."/>
            <person name="Veneault-Fourrey C."/>
            <person name="LaButti K."/>
            <person name="Lindquist E.A."/>
            <person name="Lipzen A."/>
            <person name="Lundell T."/>
            <person name="Morin E."/>
            <person name="Murat C."/>
            <person name="Sun H."/>
            <person name="Tunlid A."/>
            <person name="Henrissat B."/>
            <person name="Grigoriev I.V."/>
            <person name="Hibbett D.S."/>
            <person name="Martin F."/>
            <person name="Nordberg H.P."/>
            <person name="Cantor M.N."/>
            <person name="Hua S.X."/>
        </authorList>
    </citation>
    <scope>NUCLEOTIDE SEQUENCE [LARGE SCALE GENOMIC DNA]</scope>
    <source>
        <strain evidence="2 3">Foug A</strain>
    </source>
</reference>
<accession>A0A0C3DUS4</accession>
<evidence type="ECO:0000313" key="2">
    <source>
        <dbReference type="EMBL" id="KIM64360.1"/>
    </source>
</evidence>
<gene>
    <name evidence="2" type="ORF">SCLCIDRAFT_1213470</name>
</gene>
<feature type="region of interest" description="Disordered" evidence="1">
    <location>
        <begin position="1"/>
        <end position="37"/>
    </location>
</feature>
<protein>
    <submittedName>
        <fullName evidence="2">Uncharacterized protein</fullName>
    </submittedName>
</protein>
<reference evidence="3" key="2">
    <citation type="submission" date="2015-01" db="EMBL/GenBank/DDBJ databases">
        <title>Evolutionary Origins and Diversification of the Mycorrhizal Mutualists.</title>
        <authorList>
            <consortium name="DOE Joint Genome Institute"/>
            <consortium name="Mycorrhizal Genomics Consortium"/>
            <person name="Kohler A."/>
            <person name="Kuo A."/>
            <person name="Nagy L.G."/>
            <person name="Floudas D."/>
            <person name="Copeland A."/>
            <person name="Barry K.W."/>
            <person name="Cichocki N."/>
            <person name="Veneault-Fourrey C."/>
            <person name="LaButti K."/>
            <person name="Lindquist E.A."/>
            <person name="Lipzen A."/>
            <person name="Lundell T."/>
            <person name="Morin E."/>
            <person name="Murat C."/>
            <person name="Riley R."/>
            <person name="Ohm R."/>
            <person name="Sun H."/>
            <person name="Tunlid A."/>
            <person name="Henrissat B."/>
            <person name="Grigoriev I.V."/>
            <person name="Hibbett D.S."/>
            <person name="Martin F."/>
        </authorList>
    </citation>
    <scope>NUCLEOTIDE SEQUENCE [LARGE SCALE GENOMIC DNA]</scope>
    <source>
        <strain evidence="3">Foug A</strain>
    </source>
</reference>
<keyword evidence="3" id="KW-1185">Reference proteome</keyword>
<name>A0A0C3DUS4_9AGAM</name>
<sequence>MRDQCYPKLDPRNTEHNSQNDLRESYSATTPPSGQLTPFNEYVALLITESQQSQHPPRNKEGM</sequence>
<dbReference type="EMBL" id="KN822029">
    <property type="protein sequence ID" value="KIM64360.1"/>
    <property type="molecule type" value="Genomic_DNA"/>
</dbReference>
<dbReference type="Proteomes" id="UP000053989">
    <property type="component" value="Unassembled WGS sequence"/>
</dbReference>
<feature type="compositionally biased region" description="Basic and acidic residues" evidence="1">
    <location>
        <begin position="1"/>
        <end position="15"/>
    </location>
</feature>
<dbReference type="AlphaFoldDB" id="A0A0C3DUS4"/>
<dbReference type="InParanoid" id="A0A0C3DUS4"/>